<organism evidence="2">
    <name type="scientific">Melanopsichium pennsylvanicum 4</name>
    <dbReference type="NCBI Taxonomy" id="1398559"/>
    <lineage>
        <taxon>Eukaryota</taxon>
        <taxon>Fungi</taxon>
        <taxon>Dikarya</taxon>
        <taxon>Basidiomycota</taxon>
        <taxon>Ustilaginomycotina</taxon>
        <taxon>Ustilaginomycetes</taxon>
        <taxon>Ustilaginales</taxon>
        <taxon>Ustilaginaceae</taxon>
        <taxon>Melanopsichium</taxon>
    </lineage>
</organism>
<reference evidence="2" key="1">
    <citation type="journal article" date="2014" name="Genome Biol. Evol.">
        <title>Gene Loss Rather Than Gene Gain Is Associated with a Host Jump from Monocots to Dicots in the Smut Fungus Melanopsichium pennsylvanicum.</title>
        <authorList>
            <person name="Sharma R."/>
            <person name="Mishra B."/>
            <person name="Runge F."/>
            <person name="Thines M."/>
        </authorList>
    </citation>
    <scope>NUCLEOTIDE SEQUENCE</scope>
    <source>
        <strain evidence="2">4</strain>
    </source>
</reference>
<protein>
    <submittedName>
        <fullName evidence="2">Uncharacterized protein</fullName>
    </submittedName>
</protein>
<evidence type="ECO:0000313" key="2">
    <source>
        <dbReference type="EMBL" id="CDI53570.1"/>
    </source>
</evidence>
<name>A0A077QUF4_9BASI</name>
<accession>A0A077QUF4</accession>
<keyword evidence="1" id="KW-0732">Signal</keyword>
<proteinExistence type="predicted"/>
<dbReference type="EMBL" id="HG529583">
    <property type="protein sequence ID" value="CDI53570.1"/>
    <property type="molecule type" value="Genomic_DNA"/>
</dbReference>
<feature type="signal peptide" evidence="1">
    <location>
        <begin position="1"/>
        <end position="21"/>
    </location>
</feature>
<dbReference type="AlphaFoldDB" id="A0A077QUF4"/>
<evidence type="ECO:0000256" key="1">
    <source>
        <dbReference type="SAM" id="SignalP"/>
    </source>
</evidence>
<feature type="chain" id="PRO_5001723069" evidence="1">
    <location>
        <begin position="22"/>
        <end position="98"/>
    </location>
</feature>
<sequence length="98" mass="11027">MLLSVVAIWFLIQHTPPYVSAGVFLELADILERMMLSDIFRRPKITVSVPEKFDDADFHKGPAATPLKTQSHWWQIAVDLHLQGLRSALISLTPSSSK</sequence>